<proteinExistence type="predicted"/>
<evidence type="ECO:0000313" key="3">
    <source>
        <dbReference type="Proteomes" id="UP000827549"/>
    </source>
</evidence>
<keyword evidence="3" id="KW-1185">Reference proteome</keyword>
<protein>
    <submittedName>
        <fullName evidence="2">Uncharacterized protein</fullName>
    </submittedName>
</protein>
<dbReference type="EMBL" id="CP086716">
    <property type="protein sequence ID" value="WOO81017.1"/>
    <property type="molecule type" value="Genomic_DNA"/>
</dbReference>
<gene>
    <name evidence="2" type="ORF">LOC62_03G004545</name>
</gene>
<feature type="compositionally biased region" description="Pro residues" evidence="1">
    <location>
        <begin position="1"/>
        <end position="12"/>
    </location>
</feature>
<sequence length="316" mass="34616">MPPASTVPPTNPPARRRRSTAAPDRHGGTKAASTSHKRGTQRALPGPHPFGDNSTPGPSRPRGAPSATPLSRQSSPTSSMTGNDERTARSFSPASMDDDERAPRRRAPRNPRPREELHPQEGPEDVEVPYEVVTALNTFLADMREFTRQLTAHEGNGAIPRDFAGAVLEAVLTAQVMRGAMTDVVARLDHDGLELPSNVVGQVLVDTTSFLRHLALDAIEGYRLPGLAGGNERARRRQWWRAREEYISTVVRRMRGRGLRLSDANDAVYAFRSALLRGGRVADILDRAGTPEEIDRLKAVIRSLVDPGRAVVQTLW</sequence>
<feature type="compositionally biased region" description="Basic and acidic residues" evidence="1">
    <location>
        <begin position="112"/>
        <end position="121"/>
    </location>
</feature>
<evidence type="ECO:0000313" key="2">
    <source>
        <dbReference type="EMBL" id="WOO81017.1"/>
    </source>
</evidence>
<organism evidence="2 3">
    <name type="scientific">Vanrija pseudolonga</name>
    <dbReference type="NCBI Taxonomy" id="143232"/>
    <lineage>
        <taxon>Eukaryota</taxon>
        <taxon>Fungi</taxon>
        <taxon>Dikarya</taxon>
        <taxon>Basidiomycota</taxon>
        <taxon>Agaricomycotina</taxon>
        <taxon>Tremellomycetes</taxon>
        <taxon>Trichosporonales</taxon>
        <taxon>Trichosporonaceae</taxon>
        <taxon>Vanrija</taxon>
    </lineage>
</organism>
<reference evidence="2" key="1">
    <citation type="submission" date="2023-10" db="EMBL/GenBank/DDBJ databases">
        <authorList>
            <person name="Noh H."/>
        </authorList>
    </citation>
    <scope>NUCLEOTIDE SEQUENCE</scope>
    <source>
        <strain evidence="2">DUCC4014</strain>
    </source>
</reference>
<feature type="compositionally biased region" description="Polar residues" evidence="1">
    <location>
        <begin position="68"/>
        <end position="82"/>
    </location>
</feature>
<dbReference type="GeneID" id="87807783"/>
<accession>A0AAF0Y7W4</accession>
<name>A0AAF0Y7W4_9TREE</name>
<dbReference type="AlphaFoldDB" id="A0AAF0Y7W4"/>
<feature type="region of interest" description="Disordered" evidence="1">
    <location>
        <begin position="1"/>
        <end position="129"/>
    </location>
</feature>
<dbReference type="Proteomes" id="UP000827549">
    <property type="component" value="Chromosome 3"/>
</dbReference>
<evidence type="ECO:0000256" key="1">
    <source>
        <dbReference type="SAM" id="MobiDB-lite"/>
    </source>
</evidence>
<dbReference type="RefSeq" id="XP_062627049.1">
    <property type="nucleotide sequence ID" value="XM_062771065.1"/>
</dbReference>